<evidence type="ECO:0000313" key="1">
    <source>
        <dbReference type="EMBL" id="RLT74693.1"/>
    </source>
</evidence>
<comment type="caution">
    <text evidence="1">The sequence shown here is derived from an EMBL/GenBank/DDBJ whole genome shotgun (WGS) entry which is preliminary data.</text>
</comment>
<dbReference type="EMBL" id="RAYI01000005">
    <property type="protein sequence ID" value="RLT74693.1"/>
    <property type="molecule type" value="Genomic_DNA"/>
</dbReference>
<proteinExistence type="predicted"/>
<evidence type="ECO:0000313" key="2">
    <source>
        <dbReference type="Proteomes" id="UP000278164"/>
    </source>
</evidence>
<sequence length="125" mass="15124">MGRKIDSYIRENDTYENCFYFKVLEEYVVFLKKIGIILTLEILNEFVEECRKESSQYSHYSLLQMFYYLFYNRNGEISESICCLFNKCQNRKEAPKFCVDINTTYKITGRFLKLAFLSWKFRVNS</sequence>
<dbReference type="Proteomes" id="UP000278164">
    <property type="component" value="Unassembled WGS sequence"/>
</dbReference>
<protein>
    <submittedName>
        <fullName evidence="1">Uncharacterized protein</fullName>
    </submittedName>
</protein>
<accession>A0A3L7ZWL0</accession>
<gene>
    <name evidence="1" type="ORF">D7V78_03440</name>
</gene>
<reference evidence="1 2" key="1">
    <citation type="submission" date="2018-09" db="EMBL/GenBank/DDBJ databases">
        <title>Murine metabolic-syndrome-specific gut microbial biobank.</title>
        <authorList>
            <person name="Liu C."/>
        </authorList>
    </citation>
    <scope>NUCLEOTIDE SEQUENCE [LARGE SCALE GENOMIC DNA]</scope>
    <source>
        <strain evidence="1 2">8-P5</strain>
    </source>
</reference>
<dbReference type="AlphaFoldDB" id="A0A3L7ZWL0"/>
<organism evidence="1 2">
    <name type="scientific">Parabacteroides distasonis</name>
    <dbReference type="NCBI Taxonomy" id="823"/>
    <lineage>
        <taxon>Bacteria</taxon>
        <taxon>Pseudomonadati</taxon>
        <taxon>Bacteroidota</taxon>
        <taxon>Bacteroidia</taxon>
        <taxon>Bacteroidales</taxon>
        <taxon>Tannerellaceae</taxon>
        <taxon>Parabacteroides</taxon>
    </lineage>
</organism>
<name>A0A3L7ZWL0_PARDI</name>